<comment type="caution">
    <text evidence="1">The sequence shown here is derived from an EMBL/GenBank/DDBJ whole genome shotgun (WGS) entry which is preliminary data.</text>
</comment>
<sequence>MARLTAEFWVQAYLARLRLADIPAFVVARGDATAGAVLVKCNTLDGRAVALQRRTDLMSGDRVWMELATGPEAEVDAAIARQRGFDPDLWVIEVEDRAGRHLLDEDGLA</sequence>
<reference evidence="1 2" key="1">
    <citation type="submission" date="2018-05" db="EMBL/GenBank/DDBJ databases">
        <title>Genomic Encyclopedia of Type Strains, Phase IV (KMG-IV): sequencing the most valuable type-strain genomes for metagenomic binning, comparative biology and taxonomic classification.</title>
        <authorList>
            <person name="Goeker M."/>
        </authorList>
    </citation>
    <scope>NUCLEOTIDE SEQUENCE [LARGE SCALE GENOMIC DNA]</scope>
    <source>
        <strain evidence="1 2">DSM 16097</strain>
    </source>
</reference>
<evidence type="ECO:0000313" key="1">
    <source>
        <dbReference type="EMBL" id="PWK60146.1"/>
    </source>
</evidence>
<accession>A0A316GH31</accession>
<evidence type="ECO:0008006" key="3">
    <source>
        <dbReference type="Google" id="ProtNLM"/>
    </source>
</evidence>
<name>A0A316GH31_9RHOB</name>
<dbReference type="OrthoDB" id="9809136at2"/>
<dbReference type="EMBL" id="QGGW01000005">
    <property type="protein sequence ID" value="PWK60146.1"/>
    <property type="molecule type" value="Genomic_DNA"/>
</dbReference>
<dbReference type="AlphaFoldDB" id="A0A316GH31"/>
<evidence type="ECO:0000313" key="2">
    <source>
        <dbReference type="Proteomes" id="UP000245708"/>
    </source>
</evidence>
<dbReference type="Pfam" id="PF07372">
    <property type="entry name" value="DUF1491"/>
    <property type="match status" value="1"/>
</dbReference>
<dbReference type="Proteomes" id="UP000245708">
    <property type="component" value="Unassembled WGS sequence"/>
</dbReference>
<protein>
    <recommendedName>
        <fullName evidence="3">GTP-binding protein Era</fullName>
    </recommendedName>
</protein>
<dbReference type="RefSeq" id="WP_109668428.1">
    <property type="nucleotide sequence ID" value="NZ_QGGW01000005.1"/>
</dbReference>
<organism evidence="1 2">
    <name type="scientific">Roseicyclus mahoneyensis</name>
    <dbReference type="NCBI Taxonomy" id="164332"/>
    <lineage>
        <taxon>Bacteria</taxon>
        <taxon>Pseudomonadati</taxon>
        <taxon>Pseudomonadota</taxon>
        <taxon>Alphaproteobacteria</taxon>
        <taxon>Rhodobacterales</taxon>
        <taxon>Roseobacteraceae</taxon>
        <taxon>Roseicyclus</taxon>
    </lineage>
</organism>
<dbReference type="InterPro" id="IPR009964">
    <property type="entry name" value="DUF1491"/>
</dbReference>
<proteinExistence type="predicted"/>
<keyword evidence="2" id="KW-1185">Reference proteome</keyword>
<gene>
    <name evidence="1" type="ORF">C7455_105130</name>
</gene>
<dbReference type="Gene3D" id="3.40.1530.20">
    <property type="entry name" value="Protein of unknown function (DUF1491)"/>
    <property type="match status" value="1"/>
</dbReference>